<feature type="transmembrane region" description="Helical" evidence="1">
    <location>
        <begin position="60"/>
        <end position="78"/>
    </location>
</feature>
<name>A0ABS0I3Y6_9BACT</name>
<evidence type="ECO:0000256" key="2">
    <source>
        <dbReference type="SAM" id="SignalP"/>
    </source>
</evidence>
<proteinExistence type="predicted"/>
<evidence type="ECO:0008006" key="5">
    <source>
        <dbReference type="Google" id="ProtNLM"/>
    </source>
</evidence>
<protein>
    <recommendedName>
        <fullName evidence="5">DUF4235 domain-containing protein</fullName>
    </recommendedName>
</protein>
<dbReference type="Proteomes" id="UP000618931">
    <property type="component" value="Unassembled WGS sequence"/>
</dbReference>
<comment type="caution">
    <text evidence="3">The sequence shown here is derived from an EMBL/GenBank/DDBJ whole genome shotgun (WGS) entry which is preliminary data.</text>
</comment>
<feature type="transmembrane region" description="Helical" evidence="1">
    <location>
        <begin position="98"/>
        <end position="116"/>
    </location>
</feature>
<evidence type="ECO:0000313" key="4">
    <source>
        <dbReference type="Proteomes" id="UP000618931"/>
    </source>
</evidence>
<evidence type="ECO:0000256" key="1">
    <source>
        <dbReference type="SAM" id="Phobius"/>
    </source>
</evidence>
<keyword evidence="2" id="KW-0732">Signal</keyword>
<organism evidence="3 4">
    <name type="scientific">Hymenobacter ruricola</name>
    <dbReference type="NCBI Taxonomy" id="2791023"/>
    <lineage>
        <taxon>Bacteria</taxon>
        <taxon>Pseudomonadati</taxon>
        <taxon>Bacteroidota</taxon>
        <taxon>Cytophagia</taxon>
        <taxon>Cytophagales</taxon>
        <taxon>Hymenobacteraceae</taxon>
        <taxon>Hymenobacter</taxon>
    </lineage>
</organism>
<reference evidence="3 4" key="1">
    <citation type="submission" date="2020-11" db="EMBL/GenBank/DDBJ databases">
        <authorList>
            <person name="Kim M.K."/>
        </authorList>
    </citation>
    <scope>NUCLEOTIDE SEQUENCE [LARGE SCALE GENOMIC DNA]</scope>
    <source>
        <strain evidence="3 4">BT662</strain>
    </source>
</reference>
<accession>A0ABS0I3Y6</accession>
<keyword evidence="1" id="KW-1133">Transmembrane helix</keyword>
<sequence>MRKFYLLVLLVFCCLKWNVPCCAQQATTPALVGGPPMLSRADTIAALHELFKAKRKSSPLFLAATPVVLGLTFALVKATAVSQVTKSAFGQRSTSSDVALPTMGIVAGTVGLSALLERYARYTPRSEKKILRRYESTHALPPWVNQQLTQYSKAKQ</sequence>
<feature type="signal peptide" evidence="2">
    <location>
        <begin position="1"/>
        <end position="23"/>
    </location>
</feature>
<evidence type="ECO:0000313" key="3">
    <source>
        <dbReference type="EMBL" id="MBF9221652.1"/>
    </source>
</evidence>
<feature type="chain" id="PRO_5046148142" description="DUF4235 domain-containing protein" evidence="2">
    <location>
        <begin position="24"/>
        <end position="156"/>
    </location>
</feature>
<keyword evidence="1" id="KW-0472">Membrane</keyword>
<gene>
    <name evidence="3" type="ORF">I2H31_11100</name>
</gene>
<keyword evidence="4" id="KW-1185">Reference proteome</keyword>
<keyword evidence="1" id="KW-0812">Transmembrane</keyword>
<dbReference type="RefSeq" id="WP_196293101.1">
    <property type="nucleotide sequence ID" value="NZ_JADQDM010000004.1"/>
</dbReference>
<dbReference type="EMBL" id="JADQDM010000004">
    <property type="protein sequence ID" value="MBF9221652.1"/>
    <property type="molecule type" value="Genomic_DNA"/>
</dbReference>